<dbReference type="Proteomes" id="UP001344447">
    <property type="component" value="Unassembled WGS sequence"/>
</dbReference>
<organism evidence="3 4">
    <name type="scientific">Dictyostelium firmibasis</name>
    <dbReference type="NCBI Taxonomy" id="79012"/>
    <lineage>
        <taxon>Eukaryota</taxon>
        <taxon>Amoebozoa</taxon>
        <taxon>Evosea</taxon>
        <taxon>Eumycetozoa</taxon>
        <taxon>Dictyostelia</taxon>
        <taxon>Dictyosteliales</taxon>
        <taxon>Dictyosteliaceae</taxon>
        <taxon>Dictyostelium</taxon>
    </lineage>
</organism>
<feature type="domain" description="VWFA" evidence="2">
    <location>
        <begin position="44"/>
        <end position="171"/>
    </location>
</feature>
<keyword evidence="4" id="KW-1185">Reference proteome</keyword>
<proteinExistence type="predicted"/>
<evidence type="ECO:0000256" key="1">
    <source>
        <dbReference type="SAM" id="MobiDB-lite"/>
    </source>
</evidence>
<evidence type="ECO:0000313" key="3">
    <source>
        <dbReference type="EMBL" id="KAK5579078.1"/>
    </source>
</evidence>
<evidence type="ECO:0000313" key="4">
    <source>
        <dbReference type="Proteomes" id="UP001344447"/>
    </source>
</evidence>
<dbReference type="InterPro" id="IPR027417">
    <property type="entry name" value="P-loop_NTPase"/>
</dbReference>
<feature type="region of interest" description="Disordered" evidence="1">
    <location>
        <begin position="611"/>
        <end position="633"/>
    </location>
</feature>
<dbReference type="CDD" id="cd00198">
    <property type="entry name" value="vWFA"/>
    <property type="match status" value="1"/>
</dbReference>
<gene>
    <name evidence="3" type="ORF">RB653_008757</name>
</gene>
<protein>
    <recommendedName>
        <fullName evidence="2">VWFA domain-containing protein</fullName>
    </recommendedName>
</protein>
<dbReference type="PANTHER" id="PTHR14241:SF32">
    <property type="entry name" value="VWFA DOMAIN-CONTAINING PROTEIN-RELATED"/>
    <property type="match status" value="1"/>
</dbReference>
<reference evidence="3 4" key="1">
    <citation type="submission" date="2023-11" db="EMBL/GenBank/DDBJ databases">
        <title>Dfirmibasis_genome.</title>
        <authorList>
            <person name="Edelbroek B."/>
            <person name="Kjellin J."/>
            <person name="Jerlstrom-Hultqvist J."/>
            <person name="Soderbom F."/>
        </authorList>
    </citation>
    <scope>NUCLEOTIDE SEQUENCE [LARGE SCALE GENOMIC DNA]</scope>
    <source>
        <strain evidence="3 4">TNS-C-14</strain>
    </source>
</reference>
<dbReference type="SUPFAM" id="SSF52540">
    <property type="entry name" value="P-loop containing nucleoside triphosphate hydrolases"/>
    <property type="match status" value="1"/>
</dbReference>
<dbReference type="PANTHER" id="PTHR14241">
    <property type="entry name" value="INTERFERON-INDUCED PROTEIN 44"/>
    <property type="match status" value="1"/>
</dbReference>
<accession>A0AAN7UD46</accession>
<dbReference type="SUPFAM" id="SSF53300">
    <property type="entry name" value="vWA-like"/>
    <property type="match status" value="1"/>
</dbReference>
<dbReference type="InterPro" id="IPR036465">
    <property type="entry name" value="vWFA_dom_sf"/>
</dbReference>
<dbReference type="Gene3D" id="3.40.50.300">
    <property type="entry name" value="P-loop containing nucleotide triphosphate hydrolases"/>
    <property type="match status" value="1"/>
</dbReference>
<dbReference type="InterPro" id="IPR002035">
    <property type="entry name" value="VWF_A"/>
</dbReference>
<dbReference type="AlphaFoldDB" id="A0AAN7UD46"/>
<evidence type="ECO:0000259" key="2">
    <source>
        <dbReference type="Pfam" id="PF00092"/>
    </source>
</evidence>
<dbReference type="Pfam" id="PF00092">
    <property type="entry name" value="VWA"/>
    <property type="match status" value="1"/>
</dbReference>
<comment type="caution">
    <text evidence="3">The sequence shown here is derived from an EMBL/GenBank/DDBJ whole genome shotgun (WGS) entry which is preliminary data.</text>
</comment>
<dbReference type="EMBL" id="JAVFKY010000003">
    <property type="protein sequence ID" value="KAK5579078.1"/>
    <property type="molecule type" value="Genomic_DNA"/>
</dbReference>
<name>A0AAN7UD46_9MYCE</name>
<dbReference type="Gene3D" id="3.40.50.410">
    <property type="entry name" value="von Willebrand factor, type A domain"/>
    <property type="match status" value="1"/>
</dbReference>
<sequence length="769" mass="85999">MFTEIQNIQRHALKTEIKTDYTSDCGVTYFSILVETSSRMALYNVIIKTFIVQLQKSNRGCKIQIITYGDSVSTISEFSSEPNELKGNLKDIKFSKDNDEAKLGEALNMCFKNIESDWSSDLVSKIIVISSGQSTDDSSDDLVDILSLENNEIYGLAGGCSTNPDEALKDLQSLLPDQKVIPLGKNPTQDIKLLMSDGVGCNSELGNHHSTNCPINIEVYPHSNETKSIKEDLVLDIVVKPDGNTSSAPAGTKINFLPNKYYSGYTFQLKQNLVFGEPYEETIRLEFRRGQVEKVQFENFPSKINFTIELPNDKSNIHQGSISLNISYFLGELKSKYRCCIGVEGEIGNGKSTCLNGFVNLFNPGDELEEYFNANCSSGSHVTTKINNISLKEILSSKHYIHPVQESFCDIDIAWSDAWGFVDSDVVLKFKAEGRVHHGAKKGECSILQPEDRYRIDCFVFVVSIRNFAQDSSIERIEKKVREVIDLGITPLLAITFTDVLSKNQLKEIMGAKVRLLSVQECNTFIINNYTEKETHKDISKDVQYLRLLTKAVQLCKIKNERDSINRIKGISNLSIKDDGTDSYQTPSKNQTSSLFFESSYSQSPILFKSPQQTHSTTTIRSPDSVSSETSTPSNKRINVMVDVVPDLIGTVLTTFEIESFENESISDLKCKLINEIDPEMNTNDWNITKDTGTVLFESAKLSSVIKSSGNLDSVKLILKKKQRILDPGNNKNELSVVEAIRDTSNIPGAFKLIEKINIKFNDGSAKYK</sequence>